<organism evidence="2 3">
    <name type="scientific">Bacteroides graminisolvens</name>
    <dbReference type="NCBI Taxonomy" id="477666"/>
    <lineage>
        <taxon>Bacteria</taxon>
        <taxon>Pseudomonadati</taxon>
        <taxon>Bacteroidota</taxon>
        <taxon>Bacteroidia</taxon>
        <taxon>Bacteroidales</taxon>
        <taxon>Bacteroidaceae</taxon>
        <taxon>Bacteroides</taxon>
    </lineage>
</organism>
<evidence type="ECO:0000259" key="1">
    <source>
        <dbReference type="Pfam" id="PF18329"/>
    </source>
</evidence>
<gene>
    <name evidence="2" type="ORF">DHW31_09780</name>
</gene>
<evidence type="ECO:0000313" key="2">
    <source>
        <dbReference type="EMBL" id="HCK25048.1"/>
    </source>
</evidence>
<proteinExistence type="predicted"/>
<dbReference type="Proteomes" id="UP000263098">
    <property type="component" value="Unassembled WGS sequence"/>
</dbReference>
<dbReference type="GO" id="GO:0030247">
    <property type="term" value="F:polysaccharide binding"/>
    <property type="evidence" value="ECO:0007669"/>
    <property type="project" value="InterPro"/>
</dbReference>
<sequence length="472" mass="50982">MKNLMINYNGLKAVVLFIVLFITSLSLTSCNDDENNNGAEMTITGVYLEDADSDVPDRLVEFARLGQLIRVEGKGFTGLKKVYINGYSCYFNPVMVSDKSFVVSVNKNIPTTEAEEAIRNTIRLVKDAGEYIHNFTIRSAAPVITRISNTMPKMGEPIIVFGSGLLEVTKVVFPGNVVVTSGITQSKDGTYFMVNVPEGISDNGGSIFIECANGGAYSPAYFNCKKGVILDFDGKGQQGSWGSSASMVTPEDLESAVIGEGNVSQGTYCVLPAAKQLPVAGGKNRCAEVWTAGNGVDDWSETALGIPHTLPIDSVGFQFDIYVPAATPWNESGFLKVCLINGLNGGEWASSDNKQCYNYVPWVSGGSAVPYSSSGWVTVTIPFSKFYVFAANANVSSMTFADVVALRDAASYKNFGFYFENSDFTLNKLTGNSADEATSFISKETSVRVYVDNWRIVRLGVPAYSDFPTVAE</sequence>
<dbReference type="AlphaFoldDB" id="A0A3D2SHG4"/>
<dbReference type="Gene3D" id="2.60.40.10">
    <property type="entry name" value="Immunoglobulins"/>
    <property type="match status" value="2"/>
</dbReference>
<accession>A0A3D2SHG4</accession>
<reference evidence="2 3" key="1">
    <citation type="journal article" date="2018" name="Nat. Biotechnol.">
        <title>A standardized bacterial taxonomy based on genome phylogeny substantially revises the tree of life.</title>
        <authorList>
            <person name="Parks D.H."/>
            <person name="Chuvochina M."/>
            <person name="Waite D.W."/>
            <person name="Rinke C."/>
            <person name="Skarshewski A."/>
            <person name="Chaumeil P.A."/>
            <person name="Hugenholtz P."/>
        </authorList>
    </citation>
    <scope>NUCLEOTIDE SEQUENCE [LARGE SCALE GENOMIC DNA]</scope>
    <source>
        <strain evidence="2">UBA9667</strain>
    </source>
</reference>
<dbReference type="SUPFAM" id="SSF81296">
    <property type="entry name" value="E set domains"/>
    <property type="match status" value="1"/>
</dbReference>
<dbReference type="EMBL" id="DPVG01000359">
    <property type="protein sequence ID" value="HCK25048.1"/>
    <property type="molecule type" value="Genomic_DNA"/>
</dbReference>
<feature type="domain" description="Surface glycan-binding protein B xyloglucan binding" evidence="1">
    <location>
        <begin position="222"/>
        <end position="458"/>
    </location>
</feature>
<comment type="caution">
    <text evidence="2">The sequence shown here is derived from an EMBL/GenBank/DDBJ whole genome shotgun (WGS) entry which is preliminary data.</text>
</comment>
<protein>
    <recommendedName>
        <fullName evidence="1">Surface glycan-binding protein B xyloglucan binding domain-containing protein</fullName>
    </recommendedName>
</protein>
<dbReference type="PROSITE" id="PS51257">
    <property type="entry name" value="PROKAR_LIPOPROTEIN"/>
    <property type="match status" value="1"/>
</dbReference>
<evidence type="ECO:0000313" key="3">
    <source>
        <dbReference type="Proteomes" id="UP000263098"/>
    </source>
</evidence>
<name>A0A3D2SHG4_9BACE</name>
<dbReference type="InterPro" id="IPR013783">
    <property type="entry name" value="Ig-like_fold"/>
</dbReference>
<dbReference type="Pfam" id="PF18329">
    <property type="entry name" value="SGBP_B_XBD"/>
    <property type="match status" value="1"/>
</dbReference>
<dbReference type="InterPro" id="IPR014756">
    <property type="entry name" value="Ig_E-set"/>
</dbReference>
<dbReference type="InterPro" id="IPR040475">
    <property type="entry name" value="SGBP_B_XBD"/>
</dbReference>